<protein>
    <recommendedName>
        <fullName evidence="7">RNA polymerase sigma factor</fullName>
    </recommendedName>
</protein>
<evidence type="ECO:0000256" key="7">
    <source>
        <dbReference type="RuleBase" id="RU000716"/>
    </source>
</evidence>
<sequence length="329" mass="35666">MEASALDRAQRGDAEAFRELTQPHERELLLHCYRMLGSLADAEDLLQDTLVAAWQGLPGFERRASLRTWLYRIATNRCLNALRDGRRRPREPVPPFPPPAPTRRGEVTWLQPYPDALLDGLPASAPGPEARLELKESVGLAFVAALQRMPPRQAATLILRDVLGYSGAETAELLGTTETAVKGALQRARAATPSRPAGSPEDEVVSRFADAFTRGDVEAVVALLTDDVWLSMPPAPHEYHGREAVREFLARSFRHAAGRGLTLTRADANGQPAFVADLDGPAGIIVLTPRGDLLAAIARFHLPPKWARSLSAYGNRSAAGTKPGRDGSA</sequence>
<comment type="subunit">
    <text evidence="2">Interacts transiently with the RNA polymerase catalytic core formed by RpoA, RpoB, RpoC and RpoZ (2 alpha, 1 beta, 1 beta' and 1 omega subunit) to form the RNA polymerase holoenzyme that can initiate transcription.</text>
</comment>
<feature type="domain" description="RNA polymerase sigma-70 region 2" evidence="9">
    <location>
        <begin position="22"/>
        <end position="88"/>
    </location>
</feature>
<accession>A0A7W7G065</accession>
<dbReference type="EMBL" id="JACHMF010000001">
    <property type="protein sequence ID" value="MBB4690835.1"/>
    <property type="molecule type" value="Genomic_DNA"/>
</dbReference>
<dbReference type="InterPro" id="IPR036388">
    <property type="entry name" value="WH-like_DNA-bd_sf"/>
</dbReference>
<evidence type="ECO:0000256" key="5">
    <source>
        <dbReference type="ARBA" id="ARBA00023125"/>
    </source>
</evidence>
<feature type="domain" description="RNA polymerase sigma factor 70 region 4 type 2" evidence="10">
    <location>
        <begin position="141"/>
        <end position="190"/>
    </location>
</feature>
<dbReference type="InterPro" id="IPR014305">
    <property type="entry name" value="RNA_pol_sigma-G_actinobac"/>
</dbReference>
<keyword evidence="3 7" id="KW-0805">Transcription regulation</keyword>
<keyword evidence="4 7" id="KW-0731">Sigma factor</keyword>
<reference evidence="12 13" key="1">
    <citation type="submission" date="2020-08" db="EMBL/GenBank/DDBJ databases">
        <title>Sequencing the genomes of 1000 actinobacteria strains.</title>
        <authorList>
            <person name="Klenk H.-P."/>
        </authorList>
    </citation>
    <scope>NUCLEOTIDE SEQUENCE [LARGE SCALE GENOMIC DNA]</scope>
    <source>
        <strain evidence="12 13">DSM 45518</strain>
    </source>
</reference>
<dbReference type="InterPro" id="IPR013324">
    <property type="entry name" value="RNA_pol_sigma_r3/r4-like"/>
</dbReference>
<evidence type="ECO:0000256" key="3">
    <source>
        <dbReference type="ARBA" id="ARBA00023015"/>
    </source>
</evidence>
<dbReference type="NCBIfam" id="TIGR02960">
    <property type="entry name" value="SigX5"/>
    <property type="match status" value="1"/>
</dbReference>
<dbReference type="AlphaFoldDB" id="A0A7W7G065"/>
<feature type="compositionally biased region" description="Pro residues" evidence="8">
    <location>
        <begin position="92"/>
        <end position="101"/>
    </location>
</feature>
<dbReference type="Gene3D" id="3.10.450.50">
    <property type="match status" value="1"/>
</dbReference>
<evidence type="ECO:0000259" key="10">
    <source>
        <dbReference type="Pfam" id="PF08281"/>
    </source>
</evidence>
<evidence type="ECO:0000256" key="6">
    <source>
        <dbReference type="ARBA" id="ARBA00023163"/>
    </source>
</evidence>
<dbReference type="Pfam" id="PF08281">
    <property type="entry name" value="Sigma70_r4_2"/>
    <property type="match status" value="1"/>
</dbReference>
<feature type="region of interest" description="Disordered" evidence="8">
    <location>
        <begin position="85"/>
        <end position="106"/>
    </location>
</feature>
<gene>
    <name evidence="12" type="ORF">BKA14_000983</name>
</gene>
<dbReference type="InterPro" id="IPR000838">
    <property type="entry name" value="RNA_pol_sigma70_ECF_CS"/>
</dbReference>
<evidence type="ECO:0000313" key="12">
    <source>
        <dbReference type="EMBL" id="MBB4690835.1"/>
    </source>
</evidence>
<comment type="similarity">
    <text evidence="1 7">Belongs to the sigma-70 factor family. ECF subfamily.</text>
</comment>
<dbReference type="GO" id="GO:0006950">
    <property type="term" value="P:response to stress"/>
    <property type="evidence" value="ECO:0007669"/>
    <property type="project" value="UniProtKB-ARBA"/>
</dbReference>
<dbReference type="PROSITE" id="PS01063">
    <property type="entry name" value="SIGMA70_ECF"/>
    <property type="match status" value="1"/>
</dbReference>
<evidence type="ECO:0000256" key="4">
    <source>
        <dbReference type="ARBA" id="ARBA00023082"/>
    </source>
</evidence>
<dbReference type="Proteomes" id="UP000542742">
    <property type="component" value="Unassembled WGS sequence"/>
</dbReference>
<dbReference type="InterPro" id="IPR032710">
    <property type="entry name" value="NTF2-like_dom_sf"/>
</dbReference>
<evidence type="ECO:0000259" key="11">
    <source>
        <dbReference type="Pfam" id="PF12680"/>
    </source>
</evidence>
<dbReference type="InterPro" id="IPR013325">
    <property type="entry name" value="RNA_pol_sigma_r2"/>
</dbReference>
<comment type="caution">
    <text evidence="12">The sequence shown here is derived from an EMBL/GenBank/DDBJ whole genome shotgun (WGS) entry which is preliminary data.</text>
</comment>
<keyword evidence="5 7" id="KW-0238">DNA-binding</keyword>
<dbReference type="GO" id="GO:0003677">
    <property type="term" value="F:DNA binding"/>
    <property type="evidence" value="ECO:0007669"/>
    <property type="project" value="UniProtKB-KW"/>
</dbReference>
<dbReference type="Gene3D" id="1.10.1740.10">
    <property type="match status" value="1"/>
</dbReference>
<evidence type="ECO:0000313" key="13">
    <source>
        <dbReference type="Proteomes" id="UP000542742"/>
    </source>
</evidence>
<evidence type="ECO:0000259" key="9">
    <source>
        <dbReference type="Pfam" id="PF04542"/>
    </source>
</evidence>
<dbReference type="Gene3D" id="1.10.10.10">
    <property type="entry name" value="Winged helix-like DNA-binding domain superfamily/Winged helix DNA-binding domain"/>
    <property type="match status" value="1"/>
</dbReference>
<name>A0A7W7G065_9ACTN</name>
<evidence type="ECO:0000256" key="1">
    <source>
        <dbReference type="ARBA" id="ARBA00010641"/>
    </source>
</evidence>
<dbReference type="GO" id="GO:0016987">
    <property type="term" value="F:sigma factor activity"/>
    <property type="evidence" value="ECO:0007669"/>
    <property type="project" value="UniProtKB-KW"/>
</dbReference>
<dbReference type="PANTHER" id="PTHR43133:SF65">
    <property type="entry name" value="ECF RNA POLYMERASE SIGMA FACTOR SIGG"/>
    <property type="match status" value="1"/>
</dbReference>
<dbReference type="NCBIfam" id="NF006089">
    <property type="entry name" value="PRK08241.1"/>
    <property type="match status" value="1"/>
</dbReference>
<evidence type="ECO:0000256" key="2">
    <source>
        <dbReference type="ARBA" id="ARBA00011344"/>
    </source>
</evidence>
<dbReference type="InterPro" id="IPR039425">
    <property type="entry name" value="RNA_pol_sigma-70-like"/>
</dbReference>
<feature type="domain" description="SnoaL-like" evidence="11">
    <location>
        <begin position="205"/>
        <end position="275"/>
    </location>
</feature>
<dbReference type="RefSeq" id="WP_239092489.1">
    <property type="nucleotide sequence ID" value="NZ_BOMC01000011.1"/>
</dbReference>
<evidence type="ECO:0000256" key="8">
    <source>
        <dbReference type="SAM" id="MobiDB-lite"/>
    </source>
</evidence>
<keyword evidence="6 7" id="KW-0804">Transcription</keyword>
<dbReference type="Pfam" id="PF04542">
    <property type="entry name" value="Sigma70_r2"/>
    <property type="match status" value="1"/>
</dbReference>
<dbReference type="InterPro" id="IPR037401">
    <property type="entry name" value="SnoaL-like"/>
</dbReference>
<keyword evidence="13" id="KW-1185">Reference proteome</keyword>
<dbReference type="InterPro" id="IPR007627">
    <property type="entry name" value="RNA_pol_sigma70_r2"/>
</dbReference>
<dbReference type="InterPro" id="IPR013249">
    <property type="entry name" value="RNA_pol_sigma70_r4_t2"/>
</dbReference>
<dbReference type="PANTHER" id="PTHR43133">
    <property type="entry name" value="RNA POLYMERASE ECF-TYPE SIGMA FACTO"/>
    <property type="match status" value="1"/>
</dbReference>
<dbReference type="InterPro" id="IPR014284">
    <property type="entry name" value="RNA_pol_sigma-70_dom"/>
</dbReference>
<dbReference type="Pfam" id="PF12680">
    <property type="entry name" value="SnoaL_2"/>
    <property type="match status" value="1"/>
</dbReference>
<dbReference type="SUPFAM" id="SSF88946">
    <property type="entry name" value="Sigma2 domain of RNA polymerase sigma factors"/>
    <property type="match status" value="1"/>
</dbReference>
<dbReference type="SUPFAM" id="SSF54427">
    <property type="entry name" value="NTF2-like"/>
    <property type="match status" value="1"/>
</dbReference>
<dbReference type="GO" id="GO:0006352">
    <property type="term" value="P:DNA-templated transcription initiation"/>
    <property type="evidence" value="ECO:0007669"/>
    <property type="project" value="InterPro"/>
</dbReference>
<dbReference type="SUPFAM" id="SSF88659">
    <property type="entry name" value="Sigma3 and sigma4 domains of RNA polymerase sigma factors"/>
    <property type="match status" value="1"/>
</dbReference>
<proteinExistence type="inferred from homology"/>
<organism evidence="12 13">
    <name type="scientific">Paractinoplanes abujensis</name>
    <dbReference type="NCBI Taxonomy" id="882441"/>
    <lineage>
        <taxon>Bacteria</taxon>
        <taxon>Bacillati</taxon>
        <taxon>Actinomycetota</taxon>
        <taxon>Actinomycetes</taxon>
        <taxon>Micromonosporales</taxon>
        <taxon>Micromonosporaceae</taxon>
        <taxon>Paractinoplanes</taxon>
    </lineage>
</organism>
<dbReference type="NCBIfam" id="TIGR02937">
    <property type="entry name" value="sigma70-ECF"/>
    <property type="match status" value="1"/>
</dbReference>